<dbReference type="PANTHER" id="PTHR24223">
    <property type="entry name" value="ATP-BINDING CASSETTE SUB-FAMILY C"/>
    <property type="match status" value="1"/>
</dbReference>
<evidence type="ECO:0000256" key="5">
    <source>
        <dbReference type="ARBA" id="ARBA00022989"/>
    </source>
</evidence>
<dbReference type="InterPro" id="IPR036640">
    <property type="entry name" value="ABC1_TM_sf"/>
</dbReference>
<keyword evidence="4" id="KW-0067">ATP-binding</keyword>
<keyword evidence="2 7" id="KW-0812">Transmembrane</keyword>
<accession>A0A0A9Y927</accession>
<proteinExistence type="predicted"/>
<protein>
    <submittedName>
        <fullName evidence="10">Multidrug resistance protein</fullName>
    </submittedName>
</protein>
<evidence type="ECO:0000313" key="10">
    <source>
        <dbReference type="EMBL" id="JAG29572.1"/>
    </source>
</evidence>
<dbReference type="InterPro" id="IPR050173">
    <property type="entry name" value="ABC_transporter_C-like"/>
</dbReference>
<keyword evidence="1" id="KW-0813">Transport</keyword>
<evidence type="ECO:0000256" key="3">
    <source>
        <dbReference type="ARBA" id="ARBA00022741"/>
    </source>
</evidence>
<dbReference type="GO" id="GO:0005524">
    <property type="term" value="F:ATP binding"/>
    <property type="evidence" value="ECO:0007669"/>
    <property type="project" value="UniProtKB-KW"/>
</dbReference>
<keyword evidence="6 7" id="KW-0472">Membrane</keyword>
<dbReference type="PROSITE" id="PS50929">
    <property type="entry name" value="ABC_TM1F"/>
    <property type="match status" value="1"/>
</dbReference>
<organism evidence="10">
    <name type="scientific">Lygus hesperus</name>
    <name type="common">Western plant bug</name>
    <dbReference type="NCBI Taxonomy" id="30085"/>
    <lineage>
        <taxon>Eukaryota</taxon>
        <taxon>Metazoa</taxon>
        <taxon>Ecdysozoa</taxon>
        <taxon>Arthropoda</taxon>
        <taxon>Hexapoda</taxon>
        <taxon>Insecta</taxon>
        <taxon>Pterygota</taxon>
        <taxon>Neoptera</taxon>
        <taxon>Paraneoptera</taxon>
        <taxon>Hemiptera</taxon>
        <taxon>Heteroptera</taxon>
        <taxon>Panheteroptera</taxon>
        <taxon>Cimicomorpha</taxon>
        <taxon>Miridae</taxon>
        <taxon>Mirini</taxon>
        <taxon>Lygus</taxon>
    </lineage>
</organism>
<evidence type="ECO:0000256" key="4">
    <source>
        <dbReference type="ARBA" id="ARBA00022840"/>
    </source>
</evidence>
<reference evidence="10" key="2">
    <citation type="submission" date="2014-07" db="EMBL/GenBank/DDBJ databases">
        <authorList>
            <person name="Hull J."/>
        </authorList>
    </citation>
    <scope>NUCLEOTIDE SEQUENCE</scope>
</reference>
<dbReference type="Gene3D" id="1.20.1560.10">
    <property type="entry name" value="ABC transporter type 1, transmembrane domain"/>
    <property type="match status" value="1"/>
</dbReference>
<evidence type="ECO:0000313" key="11">
    <source>
        <dbReference type="EMBL" id="JAG33611.1"/>
    </source>
</evidence>
<dbReference type="EMBL" id="GBHO01009993">
    <property type="protein sequence ID" value="JAG33611.1"/>
    <property type="molecule type" value="Transcribed_RNA"/>
</dbReference>
<dbReference type="EMBL" id="GBHO01009990">
    <property type="protein sequence ID" value="JAG33614.1"/>
    <property type="molecule type" value="Transcribed_RNA"/>
</dbReference>
<dbReference type="AlphaFoldDB" id="A0A0A9Y927"/>
<name>A0A0A9Y927_LYGHE</name>
<evidence type="ECO:0000313" key="9">
    <source>
        <dbReference type="EMBL" id="JAG29555.1"/>
    </source>
</evidence>
<dbReference type="GO" id="GO:0140359">
    <property type="term" value="F:ABC-type transporter activity"/>
    <property type="evidence" value="ECO:0007669"/>
    <property type="project" value="InterPro"/>
</dbReference>
<dbReference type="SUPFAM" id="SSF90123">
    <property type="entry name" value="ABC transporter transmembrane region"/>
    <property type="match status" value="1"/>
</dbReference>
<dbReference type="InterPro" id="IPR011527">
    <property type="entry name" value="ABC1_TM_dom"/>
</dbReference>
<gene>
    <name evidence="10" type="primary">PGPA_7</name>
    <name evidence="11" type="synonym">PGPA_0</name>
    <name evidence="9" type="synonym">PGPA_3</name>
    <name evidence="12" type="synonym">PGPA_4</name>
    <name evidence="10" type="ORF">CM83_26896</name>
    <name evidence="12" type="ORF">CM83_26902</name>
    <name evidence="9" type="ORF">CM83_26906</name>
    <name evidence="11" type="ORF">CM83_26909</name>
</gene>
<evidence type="ECO:0000256" key="6">
    <source>
        <dbReference type="ARBA" id="ARBA00023136"/>
    </source>
</evidence>
<keyword evidence="3" id="KW-0547">Nucleotide-binding</keyword>
<feature type="domain" description="ABC transmembrane type-1" evidence="8">
    <location>
        <begin position="1"/>
        <end position="182"/>
    </location>
</feature>
<dbReference type="Pfam" id="PF00664">
    <property type="entry name" value="ABC_membrane"/>
    <property type="match status" value="1"/>
</dbReference>
<evidence type="ECO:0000256" key="1">
    <source>
        <dbReference type="ARBA" id="ARBA00022448"/>
    </source>
</evidence>
<evidence type="ECO:0000256" key="2">
    <source>
        <dbReference type="ARBA" id="ARBA00022692"/>
    </source>
</evidence>
<feature type="transmembrane region" description="Helical" evidence="7">
    <location>
        <begin position="107"/>
        <end position="124"/>
    </location>
</feature>
<dbReference type="GO" id="GO:0016020">
    <property type="term" value="C:membrane"/>
    <property type="evidence" value="ECO:0007669"/>
    <property type="project" value="InterPro"/>
</dbReference>
<feature type="transmembrane region" description="Helical" evidence="7">
    <location>
        <begin position="6"/>
        <end position="27"/>
    </location>
</feature>
<evidence type="ECO:0000256" key="7">
    <source>
        <dbReference type="SAM" id="Phobius"/>
    </source>
</evidence>
<evidence type="ECO:0000313" key="12">
    <source>
        <dbReference type="EMBL" id="JAG33614.1"/>
    </source>
</evidence>
<sequence>MPSKNYLIVYFILVLFGTVTTPLRFSYAFNNMRRGARNLHRALLLSLSTTTLNFLDTTPIGRILNRFSRDVDQIDDGLQMSILQFCNCLFSILSSFSIMIISQPFVLIALVPCGYVYYRLIYFYNSANREIRRVSSLTRSPLFSLLGEVINGRSTIIAYNKGPAVMKEVFARLDTVFSSSYL</sequence>
<dbReference type="EMBL" id="GBHO01014032">
    <property type="protein sequence ID" value="JAG29572.1"/>
    <property type="molecule type" value="Transcribed_RNA"/>
</dbReference>
<evidence type="ECO:0000259" key="8">
    <source>
        <dbReference type="PROSITE" id="PS50929"/>
    </source>
</evidence>
<keyword evidence="5 7" id="KW-1133">Transmembrane helix</keyword>
<dbReference type="PANTHER" id="PTHR24223:SF415">
    <property type="entry name" value="FI20190P1"/>
    <property type="match status" value="1"/>
</dbReference>
<dbReference type="EMBL" id="GBHO01014049">
    <property type="protein sequence ID" value="JAG29555.1"/>
    <property type="molecule type" value="Transcribed_RNA"/>
</dbReference>
<reference evidence="10" key="1">
    <citation type="journal article" date="2014" name="PLoS ONE">
        <title>Transcriptome-Based Identification of ABC Transporters in the Western Tarnished Plant Bug Lygus hesperus.</title>
        <authorList>
            <person name="Hull J.J."/>
            <person name="Chaney K."/>
            <person name="Geib S.M."/>
            <person name="Fabrick J.A."/>
            <person name="Brent C.S."/>
            <person name="Walsh D."/>
            <person name="Lavine L.C."/>
        </authorList>
    </citation>
    <scope>NUCLEOTIDE SEQUENCE</scope>
</reference>